<dbReference type="Gene3D" id="6.10.250.3180">
    <property type="match status" value="1"/>
</dbReference>
<evidence type="ECO:0000313" key="3">
    <source>
        <dbReference type="Proteomes" id="UP001281761"/>
    </source>
</evidence>
<reference evidence="2 3" key="1">
    <citation type="journal article" date="2022" name="bioRxiv">
        <title>Genomics of Preaxostyla Flagellates Illuminates Evolutionary Transitions and the Path Towards Mitochondrial Loss.</title>
        <authorList>
            <person name="Novak L.V.F."/>
            <person name="Treitli S.C."/>
            <person name="Pyrih J."/>
            <person name="Halakuc P."/>
            <person name="Pipaliya S.V."/>
            <person name="Vacek V."/>
            <person name="Brzon O."/>
            <person name="Soukal P."/>
            <person name="Eme L."/>
            <person name="Dacks J.B."/>
            <person name="Karnkowska A."/>
            <person name="Elias M."/>
            <person name="Hampl V."/>
        </authorList>
    </citation>
    <scope>NUCLEOTIDE SEQUENCE [LARGE SCALE GENOMIC DNA]</scope>
    <source>
        <strain evidence="2">NAU3</strain>
        <tissue evidence="2">Gut</tissue>
    </source>
</reference>
<dbReference type="InterPro" id="IPR010684">
    <property type="entry name" value="RNA_pol_II_trans_fac_SIII_A"/>
</dbReference>
<keyword evidence="3" id="KW-1185">Reference proteome</keyword>
<proteinExistence type="predicted"/>
<evidence type="ECO:0000256" key="1">
    <source>
        <dbReference type="SAM" id="MobiDB-lite"/>
    </source>
</evidence>
<accession>A0ABQ9YEB2</accession>
<dbReference type="PANTHER" id="PTHR15141">
    <property type="entry name" value="TRANSCRIPTION ELONGATION FACTOR B POLYPEPTIDE 3"/>
    <property type="match status" value="1"/>
</dbReference>
<dbReference type="EMBL" id="JARBJD010000012">
    <property type="protein sequence ID" value="KAK2962111.1"/>
    <property type="molecule type" value="Genomic_DNA"/>
</dbReference>
<protein>
    <submittedName>
        <fullName evidence="2">Uncharacterized protein</fullName>
    </submittedName>
</protein>
<feature type="compositionally biased region" description="Polar residues" evidence="1">
    <location>
        <begin position="145"/>
        <end position="165"/>
    </location>
</feature>
<dbReference type="PANTHER" id="PTHR15141:SF76">
    <property type="entry name" value="TRANSCRIPTION ELONGATION FACTOR B POLYPEPTIDE 3"/>
    <property type="match status" value="1"/>
</dbReference>
<organism evidence="2 3">
    <name type="scientific">Blattamonas nauphoetae</name>
    <dbReference type="NCBI Taxonomy" id="2049346"/>
    <lineage>
        <taxon>Eukaryota</taxon>
        <taxon>Metamonada</taxon>
        <taxon>Preaxostyla</taxon>
        <taxon>Oxymonadida</taxon>
        <taxon>Blattamonas</taxon>
    </lineage>
</organism>
<comment type="caution">
    <text evidence="2">The sequence shown here is derived from an EMBL/GenBank/DDBJ whole genome shotgun (WGS) entry which is preliminary data.</text>
</comment>
<dbReference type="InterPro" id="IPR051870">
    <property type="entry name" value="Elongin-A_domain"/>
</dbReference>
<evidence type="ECO:0000313" key="2">
    <source>
        <dbReference type="EMBL" id="KAK2962111.1"/>
    </source>
</evidence>
<dbReference type="Proteomes" id="UP001281761">
    <property type="component" value="Unassembled WGS sequence"/>
</dbReference>
<gene>
    <name evidence="2" type="ORF">BLNAU_2771</name>
</gene>
<sequence>METPTPPSSLYSIARDTIIHNPQMIYQLGTTPSHFLDGLFEECEFVDLERIHNLNPSRDDIPTDHLWKQHCMDVFNLKRKLSDEQIENIPSLFGSWRKYYLQQQREREERATALLNTAKSNPEFFFSDRSRVRAVFPSSAKKRAVSSSIPRPTSFLLASSPSSRGYFSDRK</sequence>
<feature type="region of interest" description="Disordered" evidence="1">
    <location>
        <begin position="143"/>
        <end position="171"/>
    </location>
</feature>
<name>A0ABQ9YEB2_9EUKA</name>
<dbReference type="Pfam" id="PF06881">
    <property type="entry name" value="Elongin_A"/>
    <property type="match status" value="1"/>
</dbReference>